<accession>A0ABR7VNV2</accession>
<evidence type="ECO:0000256" key="1">
    <source>
        <dbReference type="SAM" id="Phobius"/>
    </source>
</evidence>
<keyword evidence="1" id="KW-1133">Transmembrane helix</keyword>
<sequence length="249" mass="28022">MINYVKSENYRLLRKKGLYITSIVSLLLITAAAFVLHFLGENETNFPYATSTFFYSNVMAGSLLIIIVAFVFNQSLTGKDISVIKQSVSFGVSRNTIFWAKLLLPLCYFLFLCVIGLLLMIVLGENLLFSEGNSIGNFLLASLNMLPLILGAYFIIHILKMLKVGDLYTLILLLVVFMFSGDFLRLLFRPVSGLQEVYKYAPSSLLNENLMDFMDHGAALDYRYWIVGMLISVASLSLGARRFAKQNID</sequence>
<dbReference type="RefSeq" id="WP_019377255.1">
    <property type="nucleotide sequence ID" value="NZ_CP090006.1"/>
</dbReference>
<evidence type="ECO:0000313" key="3">
    <source>
        <dbReference type="Proteomes" id="UP000621631"/>
    </source>
</evidence>
<gene>
    <name evidence="2" type="ORF">IC602_05615</name>
</gene>
<organism evidence="2 3">
    <name type="scientific">Virgibacillus halodenitrificans</name>
    <name type="common">Bacillus halodenitrificans</name>
    <dbReference type="NCBI Taxonomy" id="1482"/>
    <lineage>
        <taxon>Bacteria</taxon>
        <taxon>Bacillati</taxon>
        <taxon>Bacillota</taxon>
        <taxon>Bacilli</taxon>
        <taxon>Bacillales</taxon>
        <taxon>Bacillaceae</taxon>
        <taxon>Virgibacillus</taxon>
    </lineage>
</organism>
<keyword evidence="3" id="KW-1185">Reference proteome</keyword>
<feature type="transmembrane region" description="Helical" evidence="1">
    <location>
        <begin position="102"/>
        <end position="123"/>
    </location>
</feature>
<keyword evidence="1" id="KW-0472">Membrane</keyword>
<feature type="transmembrane region" description="Helical" evidence="1">
    <location>
        <begin position="167"/>
        <end position="188"/>
    </location>
</feature>
<keyword evidence="1" id="KW-0812">Transmembrane</keyword>
<reference evidence="2 3" key="1">
    <citation type="submission" date="2020-09" db="EMBL/GenBank/DDBJ databases">
        <title>Draft Genome Sequences of Oil-Oxidizing Bacteria Halomonas titanicae, Marinobacter lutaoensis, and Virgibacillus halodenitrificans Isolated from Highly Saline Environments.</title>
        <authorList>
            <person name="Grouzdev D.S."/>
            <person name="Sokolova D.S."/>
            <person name="Semenova E.M."/>
            <person name="Borzenkov I.A."/>
            <person name="Bidzhieva S.K."/>
            <person name="Poltaraus A.B."/>
            <person name="Nazina T.N."/>
        </authorList>
    </citation>
    <scope>NUCLEOTIDE SEQUENCE [LARGE SCALE GENOMIC DNA]</scope>
    <source>
        <strain evidence="2 3">VKM B-3472D</strain>
    </source>
</reference>
<proteinExistence type="predicted"/>
<name>A0ABR7VNV2_VIRHA</name>
<protein>
    <submittedName>
        <fullName evidence="2">ABC transporter permease</fullName>
    </submittedName>
</protein>
<evidence type="ECO:0000313" key="2">
    <source>
        <dbReference type="EMBL" id="MBD1222079.1"/>
    </source>
</evidence>
<comment type="caution">
    <text evidence="2">The sequence shown here is derived from an EMBL/GenBank/DDBJ whole genome shotgun (WGS) entry which is preliminary data.</text>
</comment>
<feature type="transmembrane region" description="Helical" evidence="1">
    <location>
        <begin position="52"/>
        <end position="72"/>
    </location>
</feature>
<dbReference type="EMBL" id="JACWEZ010000002">
    <property type="protein sequence ID" value="MBD1222079.1"/>
    <property type="molecule type" value="Genomic_DNA"/>
</dbReference>
<dbReference type="Proteomes" id="UP000621631">
    <property type="component" value="Unassembled WGS sequence"/>
</dbReference>
<feature type="transmembrane region" description="Helical" evidence="1">
    <location>
        <begin position="222"/>
        <end position="240"/>
    </location>
</feature>
<feature type="transmembrane region" description="Helical" evidence="1">
    <location>
        <begin position="135"/>
        <end position="155"/>
    </location>
</feature>
<feature type="transmembrane region" description="Helical" evidence="1">
    <location>
        <begin position="18"/>
        <end position="40"/>
    </location>
</feature>